<feature type="region of interest" description="Disordered" evidence="8">
    <location>
        <begin position="111"/>
        <end position="145"/>
    </location>
</feature>
<dbReference type="PANTHER" id="PTHR33992:SF1">
    <property type="entry name" value="RIBONUCLEASE P PROTEIN COMPONENT"/>
    <property type="match status" value="1"/>
</dbReference>
<name>A0ABV2R3K8_9HYPH</name>
<evidence type="ECO:0000256" key="5">
    <source>
        <dbReference type="ARBA" id="ARBA00022884"/>
    </source>
</evidence>
<gene>
    <name evidence="6" type="primary">rnpA</name>
    <name evidence="9" type="ORF">ABIE08_003820</name>
</gene>
<dbReference type="Pfam" id="PF00825">
    <property type="entry name" value="Ribonuclease_P"/>
    <property type="match status" value="1"/>
</dbReference>
<proteinExistence type="inferred from homology"/>
<dbReference type="EMBL" id="JBEPSM010000003">
    <property type="protein sequence ID" value="MET4635869.1"/>
    <property type="molecule type" value="Genomic_DNA"/>
</dbReference>
<dbReference type="NCBIfam" id="TIGR00188">
    <property type="entry name" value="rnpA"/>
    <property type="match status" value="1"/>
</dbReference>
<accession>A0ABV2R3K8</accession>
<evidence type="ECO:0000256" key="3">
    <source>
        <dbReference type="ARBA" id="ARBA00022759"/>
    </source>
</evidence>
<dbReference type="InterPro" id="IPR020568">
    <property type="entry name" value="Ribosomal_Su5_D2-typ_SF"/>
</dbReference>
<dbReference type="InterPro" id="IPR000100">
    <property type="entry name" value="RNase_P"/>
</dbReference>
<comment type="caution">
    <text evidence="9">The sequence shown here is derived from an EMBL/GenBank/DDBJ whole genome shotgun (WGS) entry which is preliminary data.</text>
</comment>
<keyword evidence="1 6" id="KW-0819">tRNA processing</keyword>
<organism evidence="9 10">
    <name type="scientific">Kaistia defluvii</name>
    <dbReference type="NCBI Taxonomy" id="410841"/>
    <lineage>
        <taxon>Bacteria</taxon>
        <taxon>Pseudomonadati</taxon>
        <taxon>Pseudomonadota</taxon>
        <taxon>Alphaproteobacteria</taxon>
        <taxon>Hyphomicrobiales</taxon>
        <taxon>Kaistiaceae</taxon>
        <taxon>Kaistia</taxon>
    </lineage>
</organism>
<dbReference type="EC" id="3.1.26.5" evidence="6 7"/>
<comment type="subunit">
    <text evidence="6">Consists of a catalytic RNA component (M1 or rnpB) and a protein subunit.</text>
</comment>
<evidence type="ECO:0000256" key="7">
    <source>
        <dbReference type="NCBIfam" id="TIGR00188"/>
    </source>
</evidence>
<evidence type="ECO:0000256" key="6">
    <source>
        <dbReference type="HAMAP-Rule" id="MF_00227"/>
    </source>
</evidence>
<comment type="catalytic activity">
    <reaction evidence="6">
        <text>Endonucleolytic cleavage of RNA, removing 5'-extranucleotides from tRNA precursor.</text>
        <dbReference type="EC" id="3.1.26.5"/>
    </reaction>
</comment>
<evidence type="ECO:0000256" key="4">
    <source>
        <dbReference type="ARBA" id="ARBA00022801"/>
    </source>
</evidence>
<evidence type="ECO:0000313" key="10">
    <source>
        <dbReference type="Proteomes" id="UP001549321"/>
    </source>
</evidence>
<keyword evidence="2 6" id="KW-0540">Nuclease</keyword>
<dbReference type="PANTHER" id="PTHR33992">
    <property type="entry name" value="RIBONUCLEASE P PROTEIN COMPONENT"/>
    <property type="match status" value="1"/>
</dbReference>
<keyword evidence="3 6" id="KW-0255">Endonuclease</keyword>
<dbReference type="Gene3D" id="3.30.230.10">
    <property type="match status" value="1"/>
</dbReference>
<sequence length="145" mass="16413">MDHMKTMDRLKKRAEFLAVAGGPRASRRGFVLQKRDLRADDESRPARVGYTVTKKMGNSPERNRIRRRLREAIRLAGIDHAVAGTDYVLVGRRATLSLPFETLVTDLISGFDALKRPTSGPRHHDRGKEKAQQPGQATSPERRER</sequence>
<keyword evidence="10" id="KW-1185">Reference proteome</keyword>
<evidence type="ECO:0000256" key="8">
    <source>
        <dbReference type="SAM" id="MobiDB-lite"/>
    </source>
</evidence>
<comment type="similarity">
    <text evidence="6">Belongs to the RnpA family.</text>
</comment>
<keyword evidence="5 6" id="KW-0694">RNA-binding</keyword>
<reference evidence="9 10" key="1">
    <citation type="submission" date="2024-06" db="EMBL/GenBank/DDBJ databases">
        <title>Sorghum-associated microbial communities from plants grown in Nebraska, USA.</title>
        <authorList>
            <person name="Schachtman D."/>
        </authorList>
    </citation>
    <scope>NUCLEOTIDE SEQUENCE [LARGE SCALE GENOMIC DNA]</scope>
    <source>
        <strain evidence="9 10">3207</strain>
    </source>
</reference>
<evidence type="ECO:0000313" key="9">
    <source>
        <dbReference type="EMBL" id="MET4635869.1"/>
    </source>
</evidence>
<dbReference type="Proteomes" id="UP001549321">
    <property type="component" value="Unassembled WGS sequence"/>
</dbReference>
<evidence type="ECO:0000256" key="1">
    <source>
        <dbReference type="ARBA" id="ARBA00022694"/>
    </source>
</evidence>
<dbReference type="GO" id="GO:0004526">
    <property type="term" value="F:ribonuclease P activity"/>
    <property type="evidence" value="ECO:0007669"/>
    <property type="project" value="UniProtKB-EC"/>
</dbReference>
<comment type="function">
    <text evidence="6">RNaseP catalyzes the removal of the 5'-leader sequence from pre-tRNA to produce the mature 5'-terminus. It can also cleave other RNA substrates such as 4.5S RNA. The protein component plays an auxiliary but essential role in vivo by binding to the 5'-leader sequence and broadening the substrate specificity of the ribozyme.</text>
</comment>
<evidence type="ECO:0000256" key="2">
    <source>
        <dbReference type="ARBA" id="ARBA00022722"/>
    </source>
</evidence>
<dbReference type="HAMAP" id="MF_00227">
    <property type="entry name" value="RNase_P"/>
    <property type="match status" value="1"/>
</dbReference>
<dbReference type="SUPFAM" id="SSF54211">
    <property type="entry name" value="Ribosomal protein S5 domain 2-like"/>
    <property type="match status" value="1"/>
</dbReference>
<keyword evidence="4 6" id="KW-0378">Hydrolase</keyword>
<dbReference type="InterPro" id="IPR014721">
    <property type="entry name" value="Ribsml_uS5_D2-typ_fold_subgr"/>
</dbReference>
<dbReference type="RefSeq" id="WP_354553413.1">
    <property type="nucleotide sequence ID" value="NZ_JBEPSM010000003.1"/>
</dbReference>
<protein>
    <recommendedName>
        <fullName evidence="6 7">Ribonuclease P protein component</fullName>
        <shortName evidence="6">RNase P protein</shortName>
        <shortName evidence="6">RNaseP protein</shortName>
        <ecNumber evidence="6 7">3.1.26.5</ecNumber>
    </recommendedName>
    <alternativeName>
        <fullName evidence="6">Protein C5</fullName>
    </alternativeName>
</protein>